<evidence type="ECO:0000313" key="4">
    <source>
        <dbReference type="EMBL" id="TCS63572.1"/>
    </source>
</evidence>
<dbReference type="RefSeq" id="WP_207893122.1">
    <property type="nucleotide sequence ID" value="NZ_CP119676.1"/>
</dbReference>
<evidence type="ECO:0000256" key="2">
    <source>
        <dbReference type="SAM" id="Phobius"/>
    </source>
</evidence>
<keyword evidence="2" id="KW-1133">Transmembrane helix</keyword>
<keyword evidence="5" id="KW-1185">Reference proteome</keyword>
<dbReference type="PANTHER" id="PTHR33741:SF5">
    <property type="entry name" value="TRANSMEMBRANE PROTEIN DDB_G0269096-RELATED"/>
    <property type="match status" value="1"/>
</dbReference>
<keyword evidence="2" id="KW-0812">Transmembrane</keyword>
<feature type="transmembrane region" description="Helical" evidence="2">
    <location>
        <begin position="109"/>
        <end position="135"/>
    </location>
</feature>
<sequence>MTNDAPHTPNASPTNDPRPETPGAPLRRWGMRIGGGHAAPPGAPSLIHVARVWCGALIAIAALAFLTETTQHPLLLGSFGATCVLVFGFPDSPFSQPRNVIGGHVLSSFTGLVFISVLGVTWWSAALALATAIAVMQLTRTVHPPAGSNPVIIMLTHASWPFLLNPTLTGAVILSAIALAFHTLTRKAPYPTYW</sequence>
<feature type="transmembrane region" description="Helical" evidence="2">
    <location>
        <begin position="46"/>
        <end position="66"/>
    </location>
</feature>
<evidence type="ECO:0000313" key="5">
    <source>
        <dbReference type="Proteomes" id="UP000295304"/>
    </source>
</evidence>
<evidence type="ECO:0000259" key="3">
    <source>
        <dbReference type="Pfam" id="PF04982"/>
    </source>
</evidence>
<reference evidence="4 5" key="1">
    <citation type="submission" date="2019-03" db="EMBL/GenBank/DDBJ databases">
        <title>Genomic Encyclopedia of Type Strains, Phase IV (KMG-IV): sequencing the most valuable type-strain genomes for metagenomic binning, comparative biology and taxonomic classification.</title>
        <authorList>
            <person name="Goeker M."/>
        </authorList>
    </citation>
    <scope>NUCLEOTIDE SEQUENCE [LARGE SCALE GENOMIC DNA]</scope>
    <source>
        <strain evidence="4 5">DSM 101688</strain>
    </source>
</reference>
<accession>A0A4R3JCS6</accession>
<dbReference type="Proteomes" id="UP000295304">
    <property type="component" value="Unassembled WGS sequence"/>
</dbReference>
<feature type="transmembrane region" description="Helical" evidence="2">
    <location>
        <begin position="162"/>
        <end position="184"/>
    </location>
</feature>
<dbReference type="InterPro" id="IPR007065">
    <property type="entry name" value="HPP"/>
</dbReference>
<feature type="transmembrane region" description="Helical" evidence="2">
    <location>
        <begin position="73"/>
        <end position="89"/>
    </location>
</feature>
<evidence type="ECO:0000256" key="1">
    <source>
        <dbReference type="SAM" id="MobiDB-lite"/>
    </source>
</evidence>
<organism evidence="4 5">
    <name type="scientific">Varunaivibrio sulfuroxidans</name>
    <dbReference type="NCBI Taxonomy" id="1773489"/>
    <lineage>
        <taxon>Bacteria</taxon>
        <taxon>Pseudomonadati</taxon>
        <taxon>Pseudomonadota</taxon>
        <taxon>Alphaproteobacteria</taxon>
        <taxon>Rhodospirillales</taxon>
        <taxon>Magnetovibrionaceae</taxon>
        <taxon>Varunaivibrio</taxon>
    </lineage>
</organism>
<dbReference type="EMBL" id="SLZW01000003">
    <property type="protein sequence ID" value="TCS63572.1"/>
    <property type="molecule type" value="Genomic_DNA"/>
</dbReference>
<proteinExistence type="predicted"/>
<feature type="region of interest" description="Disordered" evidence="1">
    <location>
        <begin position="1"/>
        <end position="31"/>
    </location>
</feature>
<comment type="caution">
    <text evidence="4">The sequence shown here is derived from an EMBL/GenBank/DDBJ whole genome shotgun (WGS) entry which is preliminary data.</text>
</comment>
<gene>
    <name evidence="4" type="ORF">EDD55_103195</name>
</gene>
<dbReference type="PANTHER" id="PTHR33741">
    <property type="entry name" value="TRANSMEMBRANE PROTEIN DDB_G0269096-RELATED"/>
    <property type="match status" value="1"/>
</dbReference>
<protein>
    <submittedName>
        <fullName evidence="4">HPP family protein</fullName>
    </submittedName>
</protein>
<feature type="compositionally biased region" description="Polar residues" evidence="1">
    <location>
        <begin position="1"/>
        <end position="15"/>
    </location>
</feature>
<feature type="domain" description="HPP transmembrane region" evidence="3">
    <location>
        <begin position="43"/>
        <end position="191"/>
    </location>
</feature>
<name>A0A4R3JCS6_9PROT</name>
<dbReference type="AlphaFoldDB" id="A0A4R3JCS6"/>
<keyword evidence="2" id="KW-0472">Membrane</keyword>
<dbReference type="InterPro" id="IPR058581">
    <property type="entry name" value="TM_HPP"/>
</dbReference>
<dbReference type="Pfam" id="PF04982">
    <property type="entry name" value="TM_HPP"/>
    <property type="match status" value="1"/>
</dbReference>